<evidence type="ECO:0000313" key="3">
    <source>
        <dbReference type="Proteomes" id="UP000033566"/>
    </source>
</evidence>
<dbReference type="Gene3D" id="1.10.357.10">
    <property type="entry name" value="Tetracycline Repressor, domain 2"/>
    <property type="match status" value="1"/>
</dbReference>
<protein>
    <submittedName>
        <fullName evidence="2">Transcriptional regulator, TetR family</fullName>
    </submittedName>
</protein>
<dbReference type="AlphaFoldDB" id="A0A0F6TBY3"/>
<dbReference type="InterPro" id="IPR009057">
    <property type="entry name" value="Homeodomain-like_sf"/>
</dbReference>
<evidence type="ECO:0000259" key="1">
    <source>
        <dbReference type="Pfam" id="PF17937"/>
    </source>
</evidence>
<dbReference type="OrthoDB" id="9806334at2"/>
<dbReference type="PATRIC" id="fig|161896.4.peg.1912"/>
<dbReference type="SUPFAM" id="SSF48498">
    <property type="entry name" value="Tetracyclin repressor-like, C-terminal domain"/>
    <property type="match status" value="1"/>
</dbReference>
<dbReference type="STRING" id="161896.UL81_09805"/>
<dbReference type="SUPFAM" id="SSF46689">
    <property type="entry name" value="Homeodomain-like"/>
    <property type="match status" value="1"/>
</dbReference>
<dbReference type="InterPro" id="IPR036271">
    <property type="entry name" value="Tet_transcr_reg_TetR-rel_C_sf"/>
</dbReference>
<dbReference type="EMBL" id="CP011311">
    <property type="protein sequence ID" value="AKE39896.1"/>
    <property type="molecule type" value="Genomic_DNA"/>
</dbReference>
<dbReference type="InterPro" id="IPR041479">
    <property type="entry name" value="TetR_CgmR_C"/>
</dbReference>
<dbReference type="RefSeq" id="WP_035104468.1">
    <property type="nucleotide sequence ID" value="NZ_CP011311.1"/>
</dbReference>
<dbReference type="Pfam" id="PF17937">
    <property type="entry name" value="TetR_C_28"/>
    <property type="match status" value="1"/>
</dbReference>
<dbReference type="HOGENOM" id="CLU_091687_3_0_11"/>
<keyword evidence="3" id="KW-1185">Reference proteome</keyword>
<sequence>MPRTSKKDLALAAALDILGETLSISDITYDSLSKATGITKSGLIYHFPDRHSMLVELHHYCAGRWEKELESLAGDSADNLTPEQRYRASMRSMAKNDPLVELLMSIHAETHPDYFAAWHGVTTRWLPDPSDDNIDPDLLLRSLIAQGLWVHDHLNERKLSPANRERITAKLLGEEEN</sequence>
<feature type="domain" description="TetR transcriptional regulator CgmR-like C-terminal" evidence="1">
    <location>
        <begin position="84"/>
        <end position="172"/>
    </location>
</feature>
<organism evidence="2 3">
    <name type="scientific">Corynebacterium camporealensis</name>
    <dbReference type="NCBI Taxonomy" id="161896"/>
    <lineage>
        <taxon>Bacteria</taxon>
        <taxon>Bacillati</taxon>
        <taxon>Actinomycetota</taxon>
        <taxon>Actinomycetes</taxon>
        <taxon>Mycobacteriales</taxon>
        <taxon>Corynebacteriaceae</taxon>
        <taxon>Corynebacterium</taxon>
    </lineage>
</organism>
<accession>A0A0F6TBY3</accession>
<name>A0A0F6TBY3_9CORY</name>
<evidence type="ECO:0000313" key="2">
    <source>
        <dbReference type="EMBL" id="AKE39896.1"/>
    </source>
</evidence>
<reference evidence="2 3" key="1">
    <citation type="journal article" date="2015" name="Genome Announc.">
        <title>Complete Genome Sequence of Corynebacterium camporealensis DSM 44610, Isolated from the Milk of a Manchega Sheep with Subclinical Mastitis.</title>
        <authorList>
            <person name="Ruckert C."/>
            <person name="Albersmeier A."/>
            <person name="Winkler A."/>
            <person name="Tauch A."/>
        </authorList>
    </citation>
    <scope>NUCLEOTIDE SEQUENCE [LARGE SCALE GENOMIC DNA]</scope>
    <source>
        <strain evidence="2 3">DSM 44610</strain>
    </source>
</reference>
<proteinExistence type="predicted"/>
<dbReference type="KEGG" id="ccj:UL81_09805"/>
<gene>
    <name evidence="2" type="ORF">UL81_09805</name>
</gene>
<dbReference type="Proteomes" id="UP000033566">
    <property type="component" value="Chromosome"/>
</dbReference>